<accession>A0A088N2C7</accession>
<dbReference type="HAMAP" id="MF_00023">
    <property type="entry name" value="SmpB"/>
    <property type="match status" value="1"/>
</dbReference>
<dbReference type="EMBL" id="CP008985">
    <property type="protein sequence ID" value="AIN47491.1"/>
    <property type="molecule type" value="Genomic_DNA"/>
</dbReference>
<evidence type="ECO:0000256" key="2">
    <source>
        <dbReference type="ARBA" id="ARBA00022884"/>
    </source>
</evidence>
<dbReference type="eggNOG" id="COG0691">
    <property type="taxonomic scope" value="Bacteria"/>
</dbReference>
<evidence type="ECO:0000256" key="3">
    <source>
        <dbReference type="HAMAP-Rule" id="MF_00023"/>
    </source>
</evidence>
<dbReference type="KEGG" id="bcib:IM45_1254"/>
<dbReference type="InterPro" id="IPR000037">
    <property type="entry name" value="SsrA-bd_prot"/>
</dbReference>
<reference evidence="5 6" key="1">
    <citation type="journal article" date="2014" name="MBio">
        <title>Differential genome evolution between companion symbionts in an insect-bacterial symbiosis.</title>
        <authorList>
            <person name="Bennett G.M."/>
            <person name="McCutcheon J.P."/>
            <person name="MacDonald B.R."/>
            <person name="Romanovicz D."/>
            <person name="Moran N.A."/>
        </authorList>
    </citation>
    <scope>NUCLEOTIDE SEQUENCE [LARGE SCALE GENOMIC DNA]</scope>
    <source>
        <strain evidence="5 6">BGSS</strain>
    </source>
</reference>
<name>A0A088N2C7_9GAMM</name>
<dbReference type="NCBIfam" id="NF003843">
    <property type="entry name" value="PRK05422.1"/>
    <property type="match status" value="1"/>
</dbReference>
<evidence type="ECO:0000313" key="5">
    <source>
        <dbReference type="EMBL" id="AIN47491.1"/>
    </source>
</evidence>
<dbReference type="SUPFAM" id="SSF74982">
    <property type="entry name" value="Small protein B (SmpB)"/>
    <property type="match status" value="1"/>
</dbReference>
<dbReference type="PANTHER" id="PTHR30308">
    <property type="entry name" value="TMRNA-BINDING COMPONENT OF TRANS-TRANSLATION TAGGING COMPLEX"/>
    <property type="match status" value="1"/>
</dbReference>
<dbReference type="Proteomes" id="UP000067325">
    <property type="component" value="Chromosome"/>
</dbReference>
<dbReference type="AlphaFoldDB" id="A0A088N2C7"/>
<dbReference type="PROSITE" id="PS01317">
    <property type="entry name" value="SSRP"/>
    <property type="match status" value="1"/>
</dbReference>
<feature type="transmembrane region" description="Helical" evidence="4">
    <location>
        <begin position="63"/>
        <end position="85"/>
    </location>
</feature>
<dbReference type="RefSeq" id="WP_038499202.1">
    <property type="nucleotide sequence ID" value="NZ_CP008985.1"/>
</dbReference>
<keyword evidence="4" id="KW-0812">Transmembrane</keyword>
<dbReference type="InterPro" id="IPR023620">
    <property type="entry name" value="SmpB"/>
</dbReference>
<keyword evidence="2 3" id="KW-0694">RNA-binding</keyword>
<gene>
    <name evidence="3" type="primary">smpB</name>
    <name evidence="5" type="ORF">IM45_1254</name>
</gene>
<dbReference type="GO" id="GO:0070929">
    <property type="term" value="P:trans-translation"/>
    <property type="evidence" value="ECO:0007669"/>
    <property type="project" value="UniProtKB-UniRule"/>
</dbReference>
<evidence type="ECO:0000313" key="6">
    <source>
        <dbReference type="Proteomes" id="UP000067325"/>
    </source>
</evidence>
<evidence type="ECO:0000256" key="4">
    <source>
        <dbReference type="SAM" id="Phobius"/>
    </source>
</evidence>
<dbReference type="GO" id="GO:0070930">
    <property type="term" value="P:trans-translation-dependent protein tagging"/>
    <property type="evidence" value="ECO:0007669"/>
    <property type="project" value="TreeGrafter"/>
</dbReference>
<keyword evidence="4" id="KW-0472">Membrane</keyword>
<proteinExistence type="inferred from homology"/>
<dbReference type="InterPro" id="IPR020081">
    <property type="entry name" value="SsrA-bd_prot_CS"/>
</dbReference>
<protein>
    <recommendedName>
        <fullName evidence="3">SsrA-binding protein</fullName>
    </recommendedName>
    <alternativeName>
        <fullName evidence="3">Small protein B</fullName>
    </alternativeName>
</protein>
<dbReference type="OrthoDB" id="9805462at2"/>
<dbReference type="NCBIfam" id="TIGR00086">
    <property type="entry name" value="smpB"/>
    <property type="match status" value="1"/>
</dbReference>
<keyword evidence="4" id="KW-1133">Transmembrane helix</keyword>
<comment type="function">
    <text evidence="3">Required for rescue of stalled ribosomes mediated by trans-translation. Binds to transfer-messenger RNA (tmRNA), required for stable association of tmRNA with ribosomes. tmRNA and SmpB together mimic tRNA shape, replacing the anticodon stem-loop with SmpB. tmRNA is encoded by the ssrA gene; the 2 termini fold to resemble tRNA(Ala) and it encodes a 'tag peptide', a short internal open reading frame. During trans-translation Ala-aminoacylated tmRNA acts like a tRNA, entering the A-site of stalled ribosomes, displacing the stalled mRNA. The ribosome then switches to translate the ORF on the tmRNA; the nascent peptide is terminated with the 'tag peptide' encoded by the tmRNA and targeted for degradation. The ribosome is freed to recommence translation, which seems to be the essential function of trans-translation.</text>
</comment>
<sequence length="160" mass="19130">MNENKTHKSNLTTITQNKRVYHEYFIEKKFEAGLLLQGWEVKSLRAGRVHISDSYVLLKDKEAFLFGATFQPLIVASSHIVCYPMRTRKLLLNRRELDYLFSQVYRKSYTIVTLSLYWKKHLAKIQVGVAKGKTRYDKRLLLKESEWLLHKKRITKYLYR</sequence>
<dbReference type="Pfam" id="PF01668">
    <property type="entry name" value="SmpB"/>
    <property type="match status" value="1"/>
</dbReference>
<evidence type="ECO:0000256" key="1">
    <source>
        <dbReference type="ARBA" id="ARBA00022490"/>
    </source>
</evidence>
<organism evidence="5 6">
    <name type="scientific">Candidatus Palibaumannia cicadellinicola</name>
    <dbReference type="NCBI Taxonomy" id="186490"/>
    <lineage>
        <taxon>Bacteria</taxon>
        <taxon>Pseudomonadati</taxon>
        <taxon>Pseudomonadota</taxon>
        <taxon>Gammaproteobacteria</taxon>
        <taxon>Candidatus Palibaumannia</taxon>
    </lineage>
</organism>
<comment type="subcellular location">
    <subcellularLocation>
        <location evidence="3">Cytoplasm</location>
    </subcellularLocation>
    <text evidence="3">The tmRNA-SmpB complex associates with stalled 70S ribosomes.</text>
</comment>
<comment type="similarity">
    <text evidence="3">Belongs to the SmpB family.</text>
</comment>
<dbReference type="Gene3D" id="2.40.280.10">
    <property type="match status" value="1"/>
</dbReference>
<dbReference type="GO" id="GO:0005829">
    <property type="term" value="C:cytosol"/>
    <property type="evidence" value="ECO:0007669"/>
    <property type="project" value="TreeGrafter"/>
</dbReference>
<keyword evidence="1 3" id="KW-0963">Cytoplasm</keyword>
<dbReference type="GO" id="GO:0003723">
    <property type="term" value="F:RNA binding"/>
    <property type="evidence" value="ECO:0007669"/>
    <property type="project" value="UniProtKB-UniRule"/>
</dbReference>
<dbReference type="PANTHER" id="PTHR30308:SF2">
    <property type="entry name" value="SSRA-BINDING PROTEIN"/>
    <property type="match status" value="1"/>
</dbReference>
<dbReference type="CDD" id="cd09294">
    <property type="entry name" value="SmpB"/>
    <property type="match status" value="1"/>
</dbReference>